<dbReference type="EMBL" id="CP159992">
    <property type="protein sequence ID" value="XCP95992.1"/>
    <property type="molecule type" value="Genomic_DNA"/>
</dbReference>
<sequence>MDNNKEEDRFSSSRYGAEHESGTKARRVQFYDCDSVQEMVWPDTEDARYARAYLEPMMTQGTTEFMTNVNTTLLLARIDELVLPVTVNEEEYDNAYVCSPYTHYVRYAKQELILLQKPMLEKGLSVLLSFIGWGMKKSRINKVVHVNNWLLSTNLYPAMTGEQAVQLLEAVKERYPGHTVIFRSLSAALHSELLKKLQEEGCRSIPSRQIYLYQANDPNFGSAKSRWLLKRDRALLDKHGYELVSGAALTEADIPRIVELYRMLYLEKYSYDNPQFNEHFIAAARANGALNLYGLRRQGQERLDAVMGYFCRNGMMTTPLFGYDTDIPQSVGLYRMLSACLIAQARDHGMLLHESAGAAQFKRNRGAVADFEYAAVYDRHLPMRRRWCWALLDRLLNRIGVPLMQRMKL</sequence>
<dbReference type="SUPFAM" id="SSF55729">
    <property type="entry name" value="Acyl-CoA N-acyltransferases (Nat)"/>
    <property type="match status" value="1"/>
</dbReference>
<dbReference type="RefSeq" id="WP_366294174.1">
    <property type="nucleotide sequence ID" value="NZ_CP159992.1"/>
</dbReference>
<dbReference type="EC" id="2.3.1.-" evidence="2"/>
<protein>
    <submittedName>
        <fullName evidence="2">GNAT family N-acetyltransferase</fullName>
        <ecNumber evidence="2">2.3.1.-</ecNumber>
    </submittedName>
</protein>
<dbReference type="GO" id="GO:0016746">
    <property type="term" value="F:acyltransferase activity"/>
    <property type="evidence" value="ECO:0007669"/>
    <property type="project" value="UniProtKB-KW"/>
</dbReference>
<name>A0AAU8NIS1_9BACL</name>
<feature type="domain" description="BioF2-like acetyltransferase" evidence="1">
    <location>
        <begin position="229"/>
        <end position="363"/>
    </location>
</feature>
<reference evidence="2" key="1">
    <citation type="submission" date="2024-05" db="EMBL/GenBank/DDBJ databases">
        <title>Draft genome assemblies of 36 bacteria isolated from hibernating arctic ground squirrels.</title>
        <authorList>
            <person name="McKee H."/>
            <person name="Mullen L."/>
            <person name="Drown D.M."/>
            <person name="Duddleston K.N."/>
        </authorList>
    </citation>
    <scope>NUCLEOTIDE SEQUENCE</scope>
    <source>
        <strain evidence="2">AN1007</strain>
    </source>
</reference>
<keyword evidence="2" id="KW-0012">Acyltransferase</keyword>
<dbReference type="AlphaFoldDB" id="A0AAU8NIS1"/>
<dbReference type="InterPro" id="IPR016181">
    <property type="entry name" value="Acyl_CoA_acyltransferase"/>
</dbReference>
<evidence type="ECO:0000313" key="2">
    <source>
        <dbReference type="EMBL" id="XCP95992.1"/>
    </source>
</evidence>
<proteinExistence type="predicted"/>
<gene>
    <name evidence="2" type="ORF">ABXS70_04555</name>
</gene>
<organism evidence="2">
    <name type="scientific">Paenibacillus sp. AN1007</name>
    <dbReference type="NCBI Taxonomy" id="3151385"/>
    <lineage>
        <taxon>Bacteria</taxon>
        <taxon>Bacillati</taxon>
        <taxon>Bacillota</taxon>
        <taxon>Bacilli</taxon>
        <taxon>Bacillales</taxon>
        <taxon>Paenibacillaceae</taxon>
        <taxon>Paenibacillus</taxon>
    </lineage>
</organism>
<keyword evidence="2" id="KW-0808">Transferase</keyword>
<evidence type="ECO:0000259" key="1">
    <source>
        <dbReference type="Pfam" id="PF13480"/>
    </source>
</evidence>
<dbReference type="Pfam" id="PF13480">
    <property type="entry name" value="Acetyltransf_6"/>
    <property type="match status" value="1"/>
</dbReference>
<dbReference type="InterPro" id="IPR038740">
    <property type="entry name" value="BioF2-like_GNAT_dom"/>
</dbReference>
<accession>A0AAU8NIS1</accession>